<proteinExistence type="predicted"/>
<evidence type="ECO:0000313" key="2">
    <source>
        <dbReference type="EMBL" id="GHE64900.1"/>
    </source>
</evidence>
<dbReference type="CDD" id="cd00603">
    <property type="entry name" value="IPT_PCSR"/>
    <property type="match status" value="1"/>
</dbReference>
<comment type="caution">
    <text evidence="2">The sequence shown here is derived from an EMBL/GenBank/DDBJ whole genome shotgun (WGS) entry which is preliminary data.</text>
</comment>
<evidence type="ECO:0000259" key="1">
    <source>
        <dbReference type="Pfam" id="PF01833"/>
    </source>
</evidence>
<dbReference type="Gene3D" id="2.60.40.10">
    <property type="entry name" value="Immunoglobulins"/>
    <property type="match status" value="1"/>
</dbReference>
<organism evidence="2 3">
    <name type="scientific">Roseivirga thermotolerans</name>
    <dbReference type="NCBI Taxonomy" id="1758176"/>
    <lineage>
        <taxon>Bacteria</taxon>
        <taxon>Pseudomonadati</taxon>
        <taxon>Bacteroidota</taxon>
        <taxon>Cytophagia</taxon>
        <taxon>Cytophagales</taxon>
        <taxon>Roseivirgaceae</taxon>
        <taxon>Roseivirga</taxon>
    </lineage>
</organism>
<accession>A0ABQ3I7L7</accession>
<dbReference type="Pfam" id="PF01833">
    <property type="entry name" value="TIG"/>
    <property type="match status" value="1"/>
</dbReference>
<dbReference type="EMBL" id="BNAG01000003">
    <property type="protein sequence ID" value="GHE64900.1"/>
    <property type="molecule type" value="Genomic_DNA"/>
</dbReference>
<dbReference type="Proteomes" id="UP000658258">
    <property type="component" value="Unassembled WGS sequence"/>
</dbReference>
<protein>
    <recommendedName>
        <fullName evidence="1">IPT/TIG domain-containing protein</fullName>
    </recommendedName>
</protein>
<feature type="domain" description="IPT/TIG" evidence="1">
    <location>
        <begin position="318"/>
        <end position="392"/>
    </location>
</feature>
<evidence type="ECO:0000313" key="3">
    <source>
        <dbReference type="Proteomes" id="UP000658258"/>
    </source>
</evidence>
<dbReference type="RefSeq" id="WP_189630106.1">
    <property type="nucleotide sequence ID" value="NZ_BNAG01000003.1"/>
</dbReference>
<dbReference type="InterPro" id="IPR002909">
    <property type="entry name" value="IPT_dom"/>
</dbReference>
<dbReference type="SUPFAM" id="SSF81296">
    <property type="entry name" value="E set domains"/>
    <property type="match status" value="1"/>
</dbReference>
<sequence length="399" mass="43753">MTITDILAEFGAYYINQGQNMARLYTLLHAKSATDALLATTPTDDTVWRAAKASIGSVMQPFQKGWTPKGDPTMEPLAISQYRMKVDCEQYPDELKVSWLGFLADGNLDRKTWPFIRWFVEVLLLPKAKEEYELEAVWGGKRKEPTAGTAGEAYQVMDGLHIARNRAVLDGKTDPISLGAWDTDDKVLVQQFEEFVDGIPHKYKGAQMLIGVNETIQTRYLRGKRALYGKDTDFAGSNLKIDYSNLTIVGLPSMKDSPAIWATPMGNARKLMKETANMSQIRIESVDRLVKLFTDWFSGVGFVLGEYIFTNDLDLGKPVIDSISPLAAVTAGGTAITIEGREFTGTTAVTLGGTACTSVVVVNDRKITCVTPAKSAGDYTINIVNGFGNTTSVDEITVS</sequence>
<gene>
    <name evidence="2" type="ORF">GCM10011340_19880</name>
</gene>
<dbReference type="InterPro" id="IPR013783">
    <property type="entry name" value="Ig-like_fold"/>
</dbReference>
<reference evidence="3" key="1">
    <citation type="journal article" date="2019" name="Int. J. Syst. Evol. Microbiol.">
        <title>The Global Catalogue of Microorganisms (GCM) 10K type strain sequencing project: providing services to taxonomists for standard genome sequencing and annotation.</title>
        <authorList>
            <consortium name="The Broad Institute Genomics Platform"/>
            <consortium name="The Broad Institute Genome Sequencing Center for Infectious Disease"/>
            <person name="Wu L."/>
            <person name="Ma J."/>
        </authorList>
    </citation>
    <scope>NUCLEOTIDE SEQUENCE [LARGE SCALE GENOMIC DNA]</scope>
    <source>
        <strain evidence="3">CGMCC 1.15111</strain>
    </source>
</reference>
<keyword evidence="3" id="KW-1185">Reference proteome</keyword>
<name>A0ABQ3I7L7_9BACT</name>
<dbReference type="InterPro" id="IPR014756">
    <property type="entry name" value="Ig_E-set"/>
</dbReference>